<dbReference type="Proteomes" id="UP001156882">
    <property type="component" value="Unassembled WGS sequence"/>
</dbReference>
<evidence type="ECO:0000313" key="3">
    <source>
        <dbReference type="Proteomes" id="UP001156882"/>
    </source>
</evidence>
<reference evidence="3" key="1">
    <citation type="journal article" date="2019" name="Int. J. Syst. Evol. Microbiol.">
        <title>The Global Catalogue of Microorganisms (GCM) 10K type strain sequencing project: providing services to taxonomists for standard genome sequencing and annotation.</title>
        <authorList>
            <consortium name="The Broad Institute Genomics Platform"/>
            <consortium name="The Broad Institute Genome Sequencing Center for Infectious Disease"/>
            <person name="Wu L."/>
            <person name="Ma J."/>
        </authorList>
    </citation>
    <scope>NUCLEOTIDE SEQUENCE [LARGE SCALE GENOMIC DNA]</scope>
    <source>
        <strain evidence="3">NBRC 101365</strain>
    </source>
</reference>
<keyword evidence="3" id="KW-1185">Reference proteome</keyword>
<accession>A0ABQ6CDT9</accession>
<proteinExistence type="inferred from homology"/>
<protein>
    <recommendedName>
        <fullName evidence="4">Ribose-5-phosphate isomerase</fullName>
    </recommendedName>
</protein>
<organism evidence="2 3">
    <name type="scientific">Labrys miyagiensis</name>
    <dbReference type="NCBI Taxonomy" id="346912"/>
    <lineage>
        <taxon>Bacteria</taxon>
        <taxon>Pseudomonadati</taxon>
        <taxon>Pseudomonadota</taxon>
        <taxon>Alphaproteobacteria</taxon>
        <taxon>Hyphomicrobiales</taxon>
        <taxon>Xanthobacteraceae</taxon>
        <taxon>Labrys</taxon>
    </lineage>
</organism>
<comment type="similarity">
    <text evidence="1">Belongs to the LacAB/RpiB family.</text>
</comment>
<dbReference type="Pfam" id="PF02502">
    <property type="entry name" value="LacAB_rpiB"/>
    <property type="match status" value="1"/>
</dbReference>
<evidence type="ECO:0008006" key="4">
    <source>
        <dbReference type="Google" id="ProtNLM"/>
    </source>
</evidence>
<evidence type="ECO:0000256" key="1">
    <source>
        <dbReference type="ARBA" id="ARBA00008754"/>
    </source>
</evidence>
<sequence length="88" mass="9355">MRLVIGSDHAGFVLKPTIIDHIRILDHTVIDVGSSDEQPADFPDIGRRIAQAINFGHADRGLMRGQVAMTHALSLALSEQIAEGGGVG</sequence>
<dbReference type="InterPro" id="IPR036569">
    <property type="entry name" value="RpiB_LacA_LacB_sf"/>
</dbReference>
<name>A0ABQ6CDT9_9HYPH</name>
<dbReference type="RefSeq" id="WP_284310664.1">
    <property type="nucleotide sequence ID" value="NZ_BSPC01000006.1"/>
</dbReference>
<dbReference type="Gene3D" id="3.40.1400.10">
    <property type="entry name" value="Sugar-phosphate isomerase, RpiB/LacA/LacB"/>
    <property type="match status" value="1"/>
</dbReference>
<dbReference type="EMBL" id="BSPC01000006">
    <property type="protein sequence ID" value="GLS17827.1"/>
    <property type="molecule type" value="Genomic_DNA"/>
</dbReference>
<evidence type="ECO:0000313" key="2">
    <source>
        <dbReference type="EMBL" id="GLS17827.1"/>
    </source>
</evidence>
<gene>
    <name evidence="2" type="ORF">GCM10007874_08420</name>
</gene>
<dbReference type="SUPFAM" id="SSF89623">
    <property type="entry name" value="Ribose/Galactose isomerase RpiB/AlsB"/>
    <property type="match status" value="1"/>
</dbReference>
<comment type="caution">
    <text evidence="2">The sequence shown here is derived from an EMBL/GenBank/DDBJ whole genome shotgun (WGS) entry which is preliminary data.</text>
</comment>
<dbReference type="InterPro" id="IPR003500">
    <property type="entry name" value="RpiB_LacA_LacB"/>
</dbReference>